<dbReference type="SUPFAM" id="SSF56349">
    <property type="entry name" value="DNA breaking-rejoining enzymes"/>
    <property type="match status" value="1"/>
</dbReference>
<evidence type="ECO:0000256" key="4">
    <source>
        <dbReference type="ARBA" id="ARBA00022829"/>
    </source>
</evidence>
<dbReference type="Gene3D" id="1.10.150.130">
    <property type="match status" value="1"/>
</dbReference>
<evidence type="ECO:0000256" key="9">
    <source>
        <dbReference type="HAMAP-Rule" id="MF_01808"/>
    </source>
</evidence>
<evidence type="ECO:0000256" key="3">
    <source>
        <dbReference type="ARBA" id="ARBA00022618"/>
    </source>
</evidence>
<evidence type="ECO:0000259" key="10">
    <source>
        <dbReference type="PROSITE" id="PS51898"/>
    </source>
</evidence>
<dbReference type="GO" id="GO:0005737">
    <property type="term" value="C:cytoplasm"/>
    <property type="evidence" value="ECO:0007669"/>
    <property type="project" value="UniProtKB-SubCell"/>
</dbReference>
<dbReference type="PROSITE" id="PS51898">
    <property type="entry name" value="TYR_RECOMBINASE"/>
    <property type="match status" value="1"/>
</dbReference>
<sequence length="331" mass="35328">MGGAVADSRDPVSGNVTASWDAVASWDVAVCAYLRHLATERNRSPETVRAYQADLAHLRKYAHGVGLDELTGLDLGVLRGWLAGMRANGAASATLARRASVARSFSAFAARRGWLATDVAERLASPRRPATLPDVLTATQAWDLLATGLRSVSGSDPPGPAQTAVVVRDDAVLELLYATATRVSELCGLDLDDVDDERRLVRVRGKGGRERAVPFGVPAQRALRTWLEIGRPVLAGAGSGRALFLGVRGRRLDPRAVRRILDARIAAVDGIGSMSPHGIRHSAATHLLEGGADLRSVQEFLGHASPATTQIYTHVTPERLRAAFEQGHPRA</sequence>
<feature type="active site" evidence="9">
    <location>
        <position position="206"/>
    </location>
</feature>
<dbReference type="InterPro" id="IPR013762">
    <property type="entry name" value="Integrase-like_cat_sf"/>
</dbReference>
<feature type="active site" evidence="9">
    <location>
        <position position="280"/>
    </location>
</feature>
<dbReference type="GO" id="GO:0006313">
    <property type="term" value="P:DNA transposition"/>
    <property type="evidence" value="ECO:0007669"/>
    <property type="project" value="UniProtKB-UniRule"/>
</dbReference>
<evidence type="ECO:0000313" key="13">
    <source>
        <dbReference type="Proteomes" id="UP000199013"/>
    </source>
</evidence>
<keyword evidence="2 9" id="KW-0963">Cytoplasm</keyword>
<comment type="subcellular location">
    <subcellularLocation>
        <location evidence="1 9">Cytoplasm</location>
    </subcellularLocation>
</comment>
<evidence type="ECO:0000313" key="12">
    <source>
        <dbReference type="EMBL" id="SBW27636.1"/>
    </source>
</evidence>
<feature type="active site" evidence="9">
    <location>
        <position position="303"/>
    </location>
</feature>
<comment type="similarity">
    <text evidence="9">Belongs to the 'phage' integrase family. XerC subfamily.</text>
</comment>
<feature type="active site" evidence="9">
    <location>
        <position position="277"/>
    </location>
</feature>
<feature type="active site" evidence="9">
    <location>
        <position position="182"/>
    </location>
</feature>
<evidence type="ECO:0000256" key="8">
    <source>
        <dbReference type="ARBA" id="ARBA00023306"/>
    </source>
</evidence>
<reference evidence="13" key="1">
    <citation type="submission" date="2016-02" db="EMBL/GenBank/DDBJ databases">
        <authorList>
            <person name="Wibberg D."/>
        </authorList>
    </citation>
    <scope>NUCLEOTIDE SEQUENCE [LARGE SCALE GENOMIC DNA]</scope>
</reference>
<comment type="function">
    <text evidence="9">Site-specific tyrosine recombinase, which acts by catalyzing the cutting and rejoining of the recombining DNA molecules. The XerC-XerD complex is essential to convert dimers of the bacterial chromosome into monomers to permit their segregation at cell division. It also contributes to the segregational stability of plasmids.</text>
</comment>
<dbReference type="GO" id="GO:0007059">
    <property type="term" value="P:chromosome segregation"/>
    <property type="evidence" value="ECO:0007669"/>
    <property type="project" value="UniProtKB-UniRule"/>
</dbReference>
<keyword evidence="6 9" id="KW-0238">DNA-binding</keyword>
<comment type="subunit">
    <text evidence="9">Forms a cyclic heterotetrameric complex composed of two molecules of XerC and two molecules of XerD.</text>
</comment>
<accession>A0A1C3PCW3</accession>
<feature type="active site" description="O-(3'-phospho-DNA)-tyrosine intermediate" evidence="9">
    <location>
        <position position="312"/>
    </location>
</feature>
<dbReference type="AlphaFoldDB" id="A0A1C3PCW3"/>
<protein>
    <recommendedName>
        <fullName evidence="9">Tyrosine recombinase XerC</fullName>
    </recommendedName>
</protein>
<dbReference type="PANTHER" id="PTHR30349">
    <property type="entry name" value="PHAGE INTEGRASE-RELATED"/>
    <property type="match status" value="1"/>
</dbReference>
<dbReference type="GO" id="GO:0009037">
    <property type="term" value="F:tyrosine-based site-specific recombinase activity"/>
    <property type="evidence" value="ECO:0007669"/>
    <property type="project" value="UniProtKB-UniRule"/>
</dbReference>
<dbReference type="HAMAP" id="MF_01808">
    <property type="entry name" value="Recomb_XerC_XerD"/>
    <property type="match status" value="1"/>
</dbReference>
<organism evidence="12 13">
    <name type="scientific">Candidatus Protofrankia californiensis</name>
    <dbReference type="NCBI Taxonomy" id="1839754"/>
    <lineage>
        <taxon>Bacteria</taxon>
        <taxon>Bacillati</taxon>
        <taxon>Actinomycetota</taxon>
        <taxon>Actinomycetes</taxon>
        <taxon>Frankiales</taxon>
        <taxon>Frankiaceae</taxon>
        <taxon>Protofrankia</taxon>
    </lineage>
</organism>
<dbReference type="CDD" id="cd00798">
    <property type="entry name" value="INT_XerDC_C"/>
    <property type="match status" value="1"/>
</dbReference>
<dbReference type="PANTHER" id="PTHR30349:SF77">
    <property type="entry name" value="TYROSINE RECOMBINASE XERC"/>
    <property type="match status" value="1"/>
</dbReference>
<dbReference type="InterPro" id="IPR023009">
    <property type="entry name" value="Tyrosine_recombinase_XerC/XerD"/>
</dbReference>
<dbReference type="InterPro" id="IPR004107">
    <property type="entry name" value="Integrase_SAM-like_N"/>
</dbReference>
<evidence type="ECO:0000256" key="5">
    <source>
        <dbReference type="ARBA" id="ARBA00022908"/>
    </source>
</evidence>
<keyword evidence="3 9" id="KW-0132">Cell division</keyword>
<dbReference type="EMBL" id="FLUV01002246">
    <property type="protein sequence ID" value="SBW27636.1"/>
    <property type="molecule type" value="Genomic_DNA"/>
</dbReference>
<feature type="domain" description="Core-binding (CB)" evidence="11">
    <location>
        <begin position="24"/>
        <end position="110"/>
    </location>
</feature>
<dbReference type="InterPro" id="IPR002104">
    <property type="entry name" value="Integrase_catalytic"/>
</dbReference>
<dbReference type="InterPro" id="IPR050090">
    <property type="entry name" value="Tyrosine_recombinase_XerCD"/>
</dbReference>
<evidence type="ECO:0000256" key="6">
    <source>
        <dbReference type="ARBA" id="ARBA00023125"/>
    </source>
</evidence>
<keyword evidence="7 9" id="KW-0233">DNA recombination</keyword>
<dbReference type="Pfam" id="PF00589">
    <property type="entry name" value="Phage_integrase"/>
    <property type="match status" value="1"/>
</dbReference>
<dbReference type="PROSITE" id="PS51900">
    <property type="entry name" value="CB"/>
    <property type="match status" value="1"/>
</dbReference>
<evidence type="ECO:0000256" key="1">
    <source>
        <dbReference type="ARBA" id="ARBA00004496"/>
    </source>
</evidence>
<dbReference type="Pfam" id="PF02899">
    <property type="entry name" value="Phage_int_SAM_1"/>
    <property type="match status" value="1"/>
</dbReference>
<dbReference type="InterPro" id="IPR044068">
    <property type="entry name" value="CB"/>
</dbReference>
<keyword evidence="5 9" id="KW-0229">DNA integration</keyword>
<dbReference type="InterPro" id="IPR011010">
    <property type="entry name" value="DNA_brk_join_enz"/>
</dbReference>
<dbReference type="Gene3D" id="1.10.443.10">
    <property type="entry name" value="Intergrase catalytic core"/>
    <property type="match status" value="1"/>
</dbReference>
<evidence type="ECO:0000256" key="2">
    <source>
        <dbReference type="ARBA" id="ARBA00022490"/>
    </source>
</evidence>
<keyword evidence="13" id="KW-1185">Reference proteome</keyword>
<dbReference type="Proteomes" id="UP000199013">
    <property type="component" value="Unassembled WGS sequence"/>
</dbReference>
<dbReference type="GO" id="GO:0051301">
    <property type="term" value="P:cell division"/>
    <property type="evidence" value="ECO:0007669"/>
    <property type="project" value="UniProtKB-KW"/>
</dbReference>
<dbReference type="InterPro" id="IPR010998">
    <property type="entry name" value="Integrase_recombinase_N"/>
</dbReference>
<feature type="domain" description="Tyr recombinase" evidence="10">
    <location>
        <begin position="131"/>
        <end position="325"/>
    </location>
</feature>
<keyword evidence="8 9" id="KW-0131">Cell cycle</keyword>
<dbReference type="GO" id="GO:0003677">
    <property type="term" value="F:DNA binding"/>
    <property type="evidence" value="ECO:0007669"/>
    <property type="project" value="UniProtKB-UniRule"/>
</dbReference>
<evidence type="ECO:0000259" key="11">
    <source>
        <dbReference type="PROSITE" id="PS51900"/>
    </source>
</evidence>
<proteinExistence type="inferred from homology"/>
<name>A0A1C3PCW3_9ACTN</name>
<keyword evidence="4 9" id="KW-0159">Chromosome partition</keyword>
<gene>
    <name evidence="9 12" type="primary">xerC</name>
    <name evidence="12" type="ORF">FDG2_5383</name>
</gene>
<evidence type="ECO:0000256" key="7">
    <source>
        <dbReference type="ARBA" id="ARBA00023172"/>
    </source>
</evidence>